<accession>A0ABT8ZNX6</accession>
<proteinExistence type="predicted"/>
<organism evidence="2 3">
    <name type="scientific">Sphingobium cyanobacteriorum</name>
    <dbReference type="NCBI Taxonomy" id="3063954"/>
    <lineage>
        <taxon>Bacteria</taxon>
        <taxon>Pseudomonadati</taxon>
        <taxon>Pseudomonadota</taxon>
        <taxon>Alphaproteobacteria</taxon>
        <taxon>Sphingomonadales</taxon>
        <taxon>Sphingomonadaceae</taxon>
        <taxon>Sphingobium</taxon>
    </lineage>
</organism>
<dbReference type="Proteomes" id="UP001176471">
    <property type="component" value="Unassembled WGS sequence"/>
</dbReference>
<evidence type="ECO:0000313" key="3">
    <source>
        <dbReference type="Proteomes" id="UP001176471"/>
    </source>
</evidence>
<keyword evidence="1" id="KW-0812">Transmembrane</keyword>
<name>A0ABT8ZNX6_9SPHN</name>
<dbReference type="RefSeq" id="WP_304536655.1">
    <property type="nucleotide sequence ID" value="NZ_JAUQOM010000007.1"/>
</dbReference>
<protein>
    <submittedName>
        <fullName evidence="2">Uncharacterized protein</fullName>
    </submittedName>
</protein>
<evidence type="ECO:0000256" key="1">
    <source>
        <dbReference type="SAM" id="Phobius"/>
    </source>
</evidence>
<dbReference type="EMBL" id="JAUQOM010000007">
    <property type="protein sequence ID" value="MDO7836237.1"/>
    <property type="molecule type" value="Genomic_DNA"/>
</dbReference>
<comment type="caution">
    <text evidence="2">The sequence shown here is derived from an EMBL/GenBank/DDBJ whole genome shotgun (WGS) entry which is preliminary data.</text>
</comment>
<keyword evidence="3" id="KW-1185">Reference proteome</keyword>
<keyword evidence="1" id="KW-1133">Transmembrane helix</keyword>
<sequence length="50" mass="5750">MQQRQNHTTQQIKAFLRYDRPVMAFLVAYRRVIGSFVATITVIIAVKLGV</sequence>
<gene>
    <name evidence="2" type="ORF">Q4610_14400</name>
</gene>
<keyword evidence="1" id="KW-0472">Membrane</keyword>
<evidence type="ECO:0000313" key="2">
    <source>
        <dbReference type="EMBL" id="MDO7836237.1"/>
    </source>
</evidence>
<feature type="transmembrane region" description="Helical" evidence="1">
    <location>
        <begin position="21"/>
        <end position="46"/>
    </location>
</feature>
<reference evidence="2" key="1">
    <citation type="submission" date="2023-07" db="EMBL/GenBank/DDBJ databases">
        <title>Bacterial whole genome sequence for Sphingobium sp. HBC34.</title>
        <authorList>
            <person name="Le V."/>
            <person name="Ko S.-R."/>
            <person name="Ahn C.-Y."/>
            <person name="Oh H.-M."/>
        </authorList>
    </citation>
    <scope>NUCLEOTIDE SEQUENCE</scope>
    <source>
        <strain evidence="2">HBC34</strain>
    </source>
</reference>